<proteinExistence type="inferred from homology"/>
<name>A0AAW0ERB1_9TRYP</name>
<keyword evidence="3" id="KW-0472">Membrane</keyword>
<evidence type="ECO:0000313" key="7">
    <source>
        <dbReference type="Proteomes" id="UP001430356"/>
    </source>
</evidence>
<comment type="caution">
    <text evidence="6">The sequence shown here is derived from an EMBL/GenBank/DDBJ whole genome shotgun (WGS) entry which is preliminary data.</text>
</comment>
<feature type="lipid moiety-binding region" description="Phosphatidylserine amidated glycine; alternate" evidence="5">
    <location>
        <position position="108"/>
    </location>
</feature>
<dbReference type="InterPro" id="IPR004241">
    <property type="entry name" value="Atg8-like"/>
</dbReference>
<dbReference type="GO" id="GO:0016020">
    <property type="term" value="C:membrane"/>
    <property type="evidence" value="ECO:0007669"/>
    <property type="project" value="UniProtKB-SubCell"/>
</dbReference>
<dbReference type="Proteomes" id="UP001430356">
    <property type="component" value="Unassembled WGS sequence"/>
</dbReference>
<keyword evidence="7" id="KW-1185">Reference proteome</keyword>
<dbReference type="InterPro" id="IPR029071">
    <property type="entry name" value="Ubiquitin-like_domsf"/>
</dbReference>
<reference evidence="6 7" key="1">
    <citation type="journal article" date="2021" name="MBio">
        <title>A New Model Trypanosomatid, Novymonas esmeraldas: Genomic Perception of Its 'Candidatus Pandoraea novymonadis' Endosymbiont.</title>
        <authorList>
            <person name="Zakharova A."/>
            <person name="Saura A."/>
            <person name="Butenko A."/>
            <person name="Podesvova L."/>
            <person name="Warmusova S."/>
            <person name="Kostygov A.Y."/>
            <person name="Nenarokova A."/>
            <person name="Lukes J."/>
            <person name="Opperdoes F.R."/>
            <person name="Yurchenko V."/>
        </authorList>
    </citation>
    <scope>NUCLEOTIDE SEQUENCE [LARGE SCALE GENOMIC DNA]</scope>
    <source>
        <strain evidence="6 7">E262AT.01</strain>
    </source>
</reference>
<evidence type="ECO:0000256" key="5">
    <source>
        <dbReference type="PIRSR" id="PIRSR604241-50"/>
    </source>
</evidence>
<evidence type="ECO:0000256" key="2">
    <source>
        <dbReference type="ARBA" id="ARBA00007293"/>
    </source>
</evidence>
<organism evidence="6 7">
    <name type="scientific">Novymonas esmeraldas</name>
    <dbReference type="NCBI Taxonomy" id="1808958"/>
    <lineage>
        <taxon>Eukaryota</taxon>
        <taxon>Discoba</taxon>
        <taxon>Euglenozoa</taxon>
        <taxon>Kinetoplastea</taxon>
        <taxon>Metakinetoplastina</taxon>
        <taxon>Trypanosomatida</taxon>
        <taxon>Trypanosomatidae</taxon>
        <taxon>Novymonas</taxon>
    </lineage>
</organism>
<evidence type="ECO:0000256" key="1">
    <source>
        <dbReference type="ARBA" id="ARBA00004370"/>
    </source>
</evidence>
<dbReference type="EMBL" id="JAECZO010000059">
    <property type="protein sequence ID" value="KAK7195689.1"/>
    <property type="molecule type" value="Genomic_DNA"/>
</dbReference>
<evidence type="ECO:0000256" key="3">
    <source>
        <dbReference type="ARBA" id="ARBA00023136"/>
    </source>
</evidence>
<dbReference type="Pfam" id="PF02991">
    <property type="entry name" value="ATG8"/>
    <property type="match status" value="1"/>
</dbReference>
<gene>
    <name evidence="6" type="ORF">NESM_000499100</name>
</gene>
<keyword evidence="4 5" id="KW-0449">Lipoprotein</keyword>
<sequence>MSVYQKKNSIEVRRAECARLHAKYPGQVPMVVEVRKEDKPRFLSLPPTSTVADLAASLQLMLNSAKTFSITIADCAPAAATTIGDMSEACRHADGFLYVCATAERAMGDTTVDLSKVPCGNPDNYTYS</sequence>
<accession>A0AAW0ERB1</accession>
<comment type="subcellular location">
    <subcellularLocation>
        <location evidence="1">Membrane</location>
    </subcellularLocation>
</comment>
<comment type="similarity">
    <text evidence="2">Belongs to the ATG8 family.</text>
</comment>
<dbReference type="SUPFAM" id="SSF54236">
    <property type="entry name" value="Ubiquitin-like"/>
    <property type="match status" value="1"/>
</dbReference>
<evidence type="ECO:0000256" key="4">
    <source>
        <dbReference type="ARBA" id="ARBA00023288"/>
    </source>
</evidence>
<dbReference type="AlphaFoldDB" id="A0AAW0ERB1"/>
<dbReference type="Gene3D" id="3.10.20.90">
    <property type="entry name" value="Phosphatidylinositol 3-kinase Catalytic Subunit, Chain A, domain 1"/>
    <property type="match status" value="1"/>
</dbReference>
<protein>
    <submittedName>
        <fullName evidence="6">Autophagy protein Atg8 ubiquitin like</fullName>
    </submittedName>
</protein>
<evidence type="ECO:0000313" key="6">
    <source>
        <dbReference type="EMBL" id="KAK7195689.1"/>
    </source>
</evidence>